<evidence type="ECO:0000313" key="3">
    <source>
        <dbReference type="Proteomes" id="UP000271003"/>
    </source>
</evidence>
<accession>A0A2Z6IDA0</accession>
<organism evidence="2 3">
    <name type="scientific">Sutterella megalosphaeroides</name>
    <dbReference type="NCBI Taxonomy" id="2494234"/>
    <lineage>
        <taxon>Bacteria</taxon>
        <taxon>Pseudomonadati</taxon>
        <taxon>Pseudomonadota</taxon>
        <taxon>Betaproteobacteria</taxon>
        <taxon>Burkholderiales</taxon>
        <taxon>Sutterellaceae</taxon>
        <taxon>Sutterella</taxon>
    </lineage>
</organism>
<gene>
    <name evidence="2" type="ORF">SUTMEG_05070</name>
</gene>
<sequence>MDRQEPVIDLERSERNAKTLTDRIRLTWREVRDLMTDAPDDLPKEPTLGTAPATERAAKTPETDRADAPVAATVAASATAPAAAHEAPEAPAATPDVATVKEALQPVAPREPEPLRLTDEEKEAIVKRIAPQVEAAVRSALRDTLDMVLANALTRVKSDMDRSLGNLIAQAVAQELRRLDVSDIVRR</sequence>
<dbReference type="AlphaFoldDB" id="A0A2Z6IDA0"/>
<dbReference type="OrthoDB" id="10001408at2"/>
<feature type="compositionally biased region" description="Low complexity" evidence="1">
    <location>
        <begin position="68"/>
        <end position="100"/>
    </location>
</feature>
<evidence type="ECO:0000313" key="2">
    <source>
        <dbReference type="EMBL" id="BBF22616.1"/>
    </source>
</evidence>
<keyword evidence="3" id="KW-1185">Reference proteome</keyword>
<feature type="compositionally biased region" description="Basic and acidic residues" evidence="1">
    <location>
        <begin position="56"/>
        <end position="67"/>
    </location>
</feature>
<dbReference type="RefSeq" id="WP_120176305.1">
    <property type="nucleotide sequence ID" value="NZ_AP018786.1"/>
</dbReference>
<evidence type="ECO:0000256" key="1">
    <source>
        <dbReference type="SAM" id="MobiDB-lite"/>
    </source>
</evidence>
<name>A0A2Z6IDA0_9BURK</name>
<feature type="region of interest" description="Disordered" evidence="1">
    <location>
        <begin position="35"/>
        <end position="113"/>
    </location>
</feature>
<proteinExistence type="predicted"/>
<reference evidence="2 3" key="1">
    <citation type="journal article" date="2018" name="Int. J. Syst. Evol. Microbiol.">
        <title>Mesosutterella multiformis gen. nov., sp. nov., a member of the family Sutterellaceae and Sutterella megalosphaeroides sp. nov., isolated from human faeces.</title>
        <authorList>
            <person name="Sakamoto M."/>
            <person name="Ikeyama N."/>
            <person name="Kunihiro T."/>
            <person name="Iino T."/>
            <person name="Yuki M."/>
            <person name="Ohkuma M."/>
        </authorList>
    </citation>
    <scope>NUCLEOTIDE SEQUENCE [LARGE SCALE GENOMIC DNA]</scope>
    <source>
        <strain evidence="2 3">6FBBBH3</strain>
    </source>
</reference>
<dbReference type="Proteomes" id="UP000271003">
    <property type="component" value="Chromosome"/>
</dbReference>
<protein>
    <submittedName>
        <fullName evidence="2">Uncharacterized protein</fullName>
    </submittedName>
</protein>
<dbReference type="KEGG" id="sutt:SUTMEG_05070"/>
<dbReference type="EMBL" id="AP018786">
    <property type="protein sequence ID" value="BBF22616.1"/>
    <property type="molecule type" value="Genomic_DNA"/>
</dbReference>